<dbReference type="InterPro" id="IPR009050">
    <property type="entry name" value="Globin-like_sf"/>
</dbReference>
<evidence type="ECO:0000313" key="8">
    <source>
        <dbReference type="EMBL" id="CAL5136032.1"/>
    </source>
</evidence>
<keyword evidence="3 5" id="KW-0479">Metal-binding</keyword>
<dbReference type="GO" id="GO:0005344">
    <property type="term" value="F:oxygen carrier activity"/>
    <property type="evidence" value="ECO:0007669"/>
    <property type="project" value="UniProtKB-KW"/>
</dbReference>
<dbReference type="InterPro" id="IPR011406">
    <property type="entry name" value="Globin_trematode"/>
</dbReference>
<dbReference type="GO" id="GO:0005506">
    <property type="term" value="F:iron ion binding"/>
    <property type="evidence" value="ECO:0007669"/>
    <property type="project" value="InterPro"/>
</dbReference>
<dbReference type="SUPFAM" id="SSF46458">
    <property type="entry name" value="Globin-like"/>
    <property type="match status" value="1"/>
</dbReference>
<comment type="similarity">
    <text evidence="6">Belongs to the globin family.</text>
</comment>
<dbReference type="Gene3D" id="1.10.490.10">
    <property type="entry name" value="Globins"/>
    <property type="match status" value="1"/>
</dbReference>
<accession>A0AAV2TF10</accession>
<evidence type="ECO:0000256" key="3">
    <source>
        <dbReference type="ARBA" id="ARBA00022723"/>
    </source>
</evidence>
<dbReference type="PROSITE" id="PS01033">
    <property type="entry name" value="GLOBIN"/>
    <property type="match status" value="1"/>
</dbReference>
<evidence type="ECO:0000256" key="5">
    <source>
        <dbReference type="PIRSR" id="PIRSR036488-1"/>
    </source>
</evidence>
<keyword evidence="2 5" id="KW-0349">Heme</keyword>
<sequence>MALTKHEQDILLKELGPHVDTPEHILKTGLAAYHALFTAYPQYISHFSRLEGHTIDNVMQSDGIEHYARTLVEAIAHMLKEASNDAEIKKVAAQYGKDHTTRKVTKDEFMTGEPIFTKFFQSLVKDAEGKTAVEKFLKHIFPMMAAEI</sequence>
<dbReference type="GO" id="GO:0019825">
    <property type="term" value="F:oxygen binding"/>
    <property type="evidence" value="ECO:0007669"/>
    <property type="project" value="InterPro"/>
</dbReference>
<comment type="caution">
    <text evidence="8">The sequence shown here is derived from an EMBL/GenBank/DDBJ whole genome shotgun (WGS) entry which is preliminary data.</text>
</comment>
<protein>
    <recommendedName>
        <fullName evidence="7">Globin domain-containing protein</fullName>
    </recommendedName>
</protein>
<keyword evidence="1 6" id="KW-0813">Transport</keyword>
<evidence type="ECO:0000313" key="9">
    <source>
        <dbReference type="Proteomes" id="UP001497525"/>
    </source>
</evidence>
<dbReference type="PIRSF" id="PIRSF036488">
    <property type="entry name" value="Myoglobin_tremt"/>
    <property type="match status" value="1"/>
</dbReference>
<dbReference type="Proteomes" id="UP001497525">
    <property type="component" value="Unassembled WGS sequence"/>
</dbReference>
<dbReference type="InterPro" id="IPR000971">
    <property type="entry name" value="Globin"/>
</dbReference>
<reference evidence="8" key="1">
    <citation type="submission" date="2024-06" db="EMBL/GenBank/DDBJ databases">
        <authorList>
            <person name="Liu X."/>
            <person name="Lenzi L."/>
            <person name="Haldenby T S."/>
            <person name="Uol C."/>
        </authorList>
    </citation>
    <scope>NUCLEOTIDE SEQUENCE</scope>
</reference>
<evidence type="ECO:0000259" key="7">
    <source>
        <dbReference type="PROSITE" id="PS01033"/>
    </source>
</evidence>
<evidence type="ECO:0000256" key="1">
    <source>
        <dbReference type="ARBA" id="ARBA00022448"/>
    </source>
</evidence>
<dbReference type="GO" id="GO:0020037">
    <property type="term" value="F:heme binding"/>
    <property type="evidence" value="ECO:0007669"/>
    <property type="project" value="InterPro"/>
</dbReference>
<proteinExistence type="inferred from homology"/>
<name>A0AAV2TF10_CALDB</name>
<organism evidence="8 9">
    <name type="scientific">Calicophoron daubneyi</name>
    <name type="common">Rumen fluke</name>
    <name type="synonym">Paramphistomum daubneyi</name>
    <dbReference type="NCBI Taxonomy" id="300641"/>
    <lineage>
        <taxon>Eukaryota</taxon>
        <taxon>Metazoa</taxon>
        <taxon>Spiralia</taxon>
        <taxon>Lophotrochozoa</taxon>
        <taxon>Platyhelminthes</taxon>
        <taxon>Trematoda</taxon>
        <taxon>Digenea</taxon>
        <taxon>Plagiorchiida</taxon>
        <taxon>Pronocephalata</taxon>
        <taxon>Paramphistomoidea</taxon>
        <taxon>Paramphistomidae</taxon>
        <taxon>Calicophoron</taxon>
    </lineage>
</organism>
<evidence type="ECO:0000256" key="6">
    <source>
        <dbReference type="RuleBase" id="RU000356"/>
    </source>
</evidence>
<evidence type="ECO:0000256" key="2">
    <source>
        <dbReference type="ARBA" id="ARBA00022617"/>
    </source>
</evidence>
<dbReference type="InterPro" id="IPR012292">
    <property type="entry name" value="Globin/Proto"/>
</dbReference>
<feature type="domain" description="Globin" evidence="7">
    <location>
        <begin position="2"/>
        <end position="148"/>
    </location>
</feature>
<dbReference type="InterPro" id="IPR044399">
    <property type="entry name" value="Mb-like_M"/>
</dbReference>
<evidence type="ECO:0000256" key="4">
    <source>
        <dbReference type="ARBA" id="ARBA00023004"/>
    </source>
</evidence>
<gene>
    <name evidence="8" type="ORF">CDAUBV1_LOCUS10124</name>
</gene>
<dbReference type="CDD" id="cd01040">
    <property type="entry name" value="Mb-like"/>
    <property type="match status" value="1"/>
</dbReference>
<dbReference type="AlphaFoldDB" id="A0AAV2TF10"/>
<feature type="binding site" description="proximal binding residue" evidence="5">
    <location>
        <position position="99"/>
    </location>
    <ligand>
        <name>heme</name>
        <dbReference type="ChEBI" id="CHEBI:30413"/>
    </ligand>
    <ligandPart>
        <name>Fe</name>
        <dbReference type="ChEBI" id="CHEBI:18248"/>
    </ligandPart>
</feature>
<keyword evidence="4 5" id="KW-0408">Iron</keyword>
<dbReference type="Pfam" id="PF00042">
    <property type="entry name" value="Globin"/>
    <property type="match status" value="1"/>
</dbReference>
<dbReference type="EMBL" id="CAXLJL010000279">
    <property type="protein sequence ID" value="CAL5136032.1"/>
    <property type="molecule type" value="Genomic_DNA"/>
</dbReference>
<keyword evidence="6" id="KW-0561">Oxygen transport</keyword>